<evidence type="ECO:0000256" key="8">
    <source>
        <dbReference type="SAM" id="Phobius"/>
    </source>
</evidence>
<feature type="transmembrane region" description="Helical" evidence="8">
    <location>
        <begin position="6"/>
        <end position="24"/>
    </location>
</feature>
<evidence type="ECO:0000256" key="6">
    <source>
        <dbReference type="ARBA" id="ARBA00022989"/>
    </source>
</evidence>
<keyword evidence="10" id="KW-1185">Reference proteome</keyword>
<evidence type="ECO:0000256" key="3">
    <source>
        <dbReference type="ARBA" id="ARBA00022448"/>
    </source>
</evidence>
<dbReference type="RefSeq" id="WP_087017125.1">
    <property type="nucleotide sequence ID" value="NZ_CP178353.1"/>
</dbReference>
<dbReference type="AlphaFoldDB" id="A0A252F6M5"/>
<feature type="transmembrane region" description="Helical" evidence="8">
    <location>
        <begin position="36"/>
        <end position="54"/>
    </location>
</feature>
<comment type="subcellular location">
    <subcellularLocation>
        <location evidence="1">Cell membrane</location>
        <topology evidence="1">Multi-pass membrane protein</topology>
    </subcellularLocation>
</comment>
<feature type="transmembrane region" description="Helical" evidence="8">
    <location>
        <begin position="286"/>
        <end position="308"/>
    </location>
</feature>
<comment type="similarity">
    <text evidence="2">Belongs to the auxin efflux carrier (TC 2.A.69) family.</text>
</comment>
<dbReference type="Gene3D" id="1.20.1530.20">
    <property type="match status" value="1"/>
</dbReference>
<evidence type="ECO:0000256" key="4">
    <source>
        <dbReference type="ARBA" id="ARBA00022475"/>
    </source>
</evidence>
<evidence type="ECO:0008006" key="11">
    <source>
        <dbReference type="Google" id="ProtNLM"/>
    </source>
</evidence>
<feature type="transmembrane region" description="Helical" evidence="8">
    <location>
        <begin position="253"/>
        <end position="274"/>
    </location>
</feature>
<accession>A0A252F6M5</accession>
<sequence>MDISALYTQIIVMFLLMGVGAICYKRGIITDEGSGQMSTLIMTFVAPCVIIHSFCRAFDPAMLGKLITSFAMSVLLLAVSIGLTTLVFRKGTPDYADKRMCVIFSNNGFMALPLLQALYGDDGVFIGSINIVATNILIWTYGVWLLSRASGRASGGVNWRKILFNPGTIGFFVGLAIFLTSFQLPEIADSTVSFLADLNTPLAMIVLGVYLAQSNLKEIIKDRSMYIVSLFRLAVVPLITIVLLMLLPFDRSVSAVLIISISMPCAVAASMFAQMYGTNYRYSSRIIAFSTLLSAITMPVMLSLYQLLAA</sequence>
<proteinExistence type="inferred from homology"/>
<dbReference type="Pfam" id="PF03547">
    <property type="entry name" value="Mem_trans"/>
    <property type="match status" value="1"/>
</dbReference>
<comment type="caution">
    <text evidence="9">The sequence shown here is derived from an EMBL/GenBank/DDBJ whole genome shotgun (WGS) entry which is preliminary data.</text>
</comment>
<evidence type="ECO:0000256" key="1">
    <source>
        <dbReference type="ARBA" id="ARBA00004651"/>
    </source>
</evidence>
<evidence type="ECO:0000256" key="7">
    <source>
        <dbReference type="ARBA" id="ARBA00023136"/>
    </source>
</evidence>
<dbReference type="PANTHER" id="PTHR36838">
    <property type="entry name" value="AUXIN EFFLUX CARRIER FAMILY PROTEIN"/>
    <property type="match status" value="1"/>
</dbReference>
<feature type="transmembrane region" description="Helical" evidence="8">
    <location>
        <begin position="66"/>
        <end position="88"/>
    </location>
</feature>
<protein>
    <recommendedName>
        <fullName evidence="11">Malate transporter</fullName>
    </recommendedName>
</protein>
<evidence type="ECO:0000313" key="10">
    <source>
        <dbReference type="Proteomes" id="UP000194903"/>
    </source>
</evidence>
<dbReference type="GO" id="GO:0055085">
    <property type="term" value="P:transmembrane transport"/>
    <property type="evidence" value="ECO:0007669"/>
    <property type="project" value="InterPro"/>
</dbReference>
<feature type="transmembrane region" description="Helical" evidence="8">
    <location>
        <begin position="194"/>
        <end position="212"/>
    </location>
</feature>
<reference evidence="9 10" key="1">
    <citation type="submission" date="2017-05" db="EMBL/GenBank/DDBJ databases">
        <title>Butyricicoccus porcorum sp. nov. a butyrate-producing bacterium from the swine intestinal tract.</title>
        <authorList>
            <person name="Trachsel J."/>
            <person name="Humphrey S."/>
            <person name="Allen H.K."/>
        </authorList>
    </citation>
    <scope>NUCLEOTIDE SEQUENCE [LARGE SCALE GENOMIC DNA]</scope>
    <source>
        <strain evidence="9">BB10</strain>
    </source>
</reference>
<name>A0A252F6M5_9FIRM</name>
<keyword evidence="7 8" id="KW-0472">Membrane</keyword>
<keyword evidence="5 8" id="KW-0812">Transmembrane</keyword>
<evidence type="ECO:0000313" key="9">
    <source>
        <dbReference type="EMBL" id="OUM21310.1"/>
    </source>
</evidence>
<keyword evidence="6 8" id="KW-1133">Transmembrane helix</keyword>
<evidence type="ECO:0000256" key="2">
    <source>
        <dbReference type="ARBA" id="ARBA00010145"/>
    </source>
</evidence>
<feature type="transmembrane region" description="Helical" evidence="8">
    <location>
        <begin position="100"/>
        <end position="119"/>
    </location>
</feature>
<organism evidence="9 10">
    <name type="scientific">Butyricicoccus porcorum</name>
    <dbReference type="NCBI Taxonomy" id="1945634"/>
    <lineage>
        <taxon>Bacteria</taxon>
        <taxon>Bacillati</taxon>
        <taxon>Bacillota</taxon>
        <taxon>Clostridia</taxon>
        <taxon>Eubacteriales</taxon>
        <taxon>Butyricicoccaceae</taxon>
        <taxon>Butyricicoccus</taxon>
    </lineage>
</organism>
<feature type="transmembrane region" description="Helical" evidence="8">
    <location>
        <begin position="162"/>
        <end position="182"/>
    </location>
</feature>
<feature type="transmembrane region" description="Helical" evidence="8">
    <location>
        <begin position="125"/>
        <end position="146"/>
    </location>
</feature>
<dbReference type="OrthoDB" id="9798064at2"/>
<keyword evidence="4" id="KW-1003">Cell membrane</keyword>
<dbReference type="Proteomes" id="UP000194903">
    <property type="component" value="Unassembled WGS sequence"/>
</dbReference>
<dbReference type="PANTHER" id="PTHR36838:SF1">
    <property type="entry name" value="SLR1864 PROTEIN"/>
    <property type="match status" value="1"/>
</dbReference>
<evidence type="ECO:0000256" key="5">
    <source>
        <dbReference type="ARBA" id="ARBA00022692"/>
    </source>
</evidence>
<dbReference type="GO" id="GO:0005886">
    <property type="term" value="C:plasma membrane"/>
    <property type="evidence" value="ECO:0007669"/>
    <property type="project" value="UniProtKB-SubCell"/>
</dbReference>
<feature type="transmembrane region" description="Helical" evidence="8">
    <location>
        <begin position="224"/>
        <end position="247"/>
    </location>
</feature>
<dbReference type="InterPro" id="IPR004776">
    <property type="entry name" value="Mem_transp_PIN-like"/>
</dbReference>
<dbReference type="EMBL" id="NHOC01000002">
    <property type="protein sequence ID" value="OUM21310.1"/>
    <property type="molecule type" value="Genomic_DNA"/>
</dbReference>
<dbReference type="InterPro" id="IPR038770">
    <property type="entry name" value="Na+/solute_symporter_sf"/>
</dbReference>
<gene>
    <name evidence="9" type="ORF">CBW42_01705</name>
</gene>
<keyword evidence="3" id="KW-0813">Transport</keyword>